<sequence>MLYWKRMKADITKHGATCAQPLPKEELPSYLLLVFCSLSQSLSKYGMTFPWIVFIGSLPKFETDTYLYGRYSFSFLLFQSCQAPQVSIFHSFQIEITFSPVNLGLLFKYSTVKTNIKFIFPS</sequence>
<dbReference type="Proteomes" id="UP000265566">
    <property type="component" value="Chromosome 8"/>
</dbReference>
<dbReference type="HOGENOM" id="CLU_2030215_0_0_1"/>
<proteinExistence type="predicted"/>
<dbReference type="EnsemblPlants" id="KEH20368">
    <property type="protein sequence ID" value="KEH20368"/>
    <property type="gene ID" value="MTR_8g075195"/>
</dbReference>
<dbReference type="EMBL" id="CM001224">
    <property type="protein sequence ID" value="KEH20368.1"/>
    <property type="molecule type" value="Genomic_DNA"/>
</dbReference>
<dbReference type="EMBL" id="PSQE01000008">
    <property type="protein sequence ID" value="RHN41943.1"/>
    <property type="molecule type" value="Genomic_DNA"/>
</dbReference>
<evidence type="ECO:0000313" key="1">
    <source>
        <dbReference type="EMBL" id="KEH20368.1"/>
    </source>
</evidence>
<dbReference type="AlphaFoldDB" id="A0A072TU96"/>
<evidence type="ECO:0000313" key="2">
    <source>
        <dbReference type="EMBL" id="RHN41943.1"/>
    </source>
</evidence>
<organism evidence="1 4">
    <name type="scientific">Medicago truncatula</name>
    <name type="common">Barrel medic</name>
    <name type="synonym">Medicago tribuloides</name>
    <dbReference type="NCBI Taxonomy" id="3880"/>
    <lineage>
        <taxon>Eukaryota</taxon>
        <taxon>Viridiplantae</taxon>
        <taxon>Streptophyta</taxon>
        <taxon>Embryophyta</taxon>
        <taxon>Tracheophyta</taxon>
        <taxon>Spermatophyta</taxon>
        <taxon>Magnoliopsida</taxon>
        <taxon>eudicotyledons</taxon>
        <taxon>Gunneridae</taxon>
        <taxon>Pentapetalae</taxon>
        <taxon>rosids</taxon>
        <taxon>fabids</taxon>
        <taxon>Fabales</taxon>
        <taxon>Fabaceae</taxon>
        <taxon>Papilionoideae</taxon>
        <taxon>50 kb inversion clade</taxon>
        <taxon>NPAAA clade</taxon>
        <taxon>Hologalegina</taxon>
        <taxon>IRL clade</taxon>
        <taxon>Trifolieae</taxon>
        <taxon>Medicago</taxon>
    </lineage>
</organism>
<dbReference type="Proteomes" id="UP000002051">
    <property type="component" value="Chromosome 8"/>
</dbReference>
<dbReference type="Gramene" id="rna48319">
    <property type="protein sequence ID" value="RHN41943.1"/>
    <property type="gene ID" value="gene48319"/>
</dbReference>
<reference evidence="1 4" key="2">
    <citation type="journal article" date="2014" name="BMC Genomics">
        <title>An improved genome release (version Mt4.0) for the model legume Medicago truncatula.</title>
        <authorList>
            <person name="Tang H."/>
            <person name="Krishnakumar V."/>
            <person name="Bidwell S."/>
            <person name="Rosen B."/>
            <person name="Chan A."/>
            <person name="Zhou S."/>
            <person name="Gentzbittel L."/>
            <person name="Childs K.L."/>
            <person name="Yandell M."/>
            <person name="Gundlach H."/>
            <person name="Mayer K.F."/>
            <person name="Schwartz D.C."/>
            <person name="Town C.D."/>
        </authorList>
    </citation>
    <scope>GENOME REANNOTATION</scope>
    <source>
        <strain evidence="1">A17</strain>
        <strain evidence="3 4">cv. Jemalong A17</strain>
    </source>
</reference>
<evidence type="ECO:0000313" key="3">
    <source>
        <dbReference type="EnsemblPlants" id="KEH20368"/>
    </source>
</evidence>
<reference evidence="2" key="5">
    <citation type="journal article" date="2018" name="Nat. Plants">
        <title>Whole-genome landscape of Medicago truncatula symbiotic genes.</title>
        <authorList>
            <person name="Pecrix Y."/>
            <person name="Gamas P."/>
            <person name="Carrere S."/>
        </authorList>
    </citation>
    <scope>NUCLEOTIDE SEQUENCE</scope>
    <source>
        <tissue evidence="2">Leaves</tissue>
    </source>
</reference>
<reference evidence="5" key="4">
    <citation type="journal article" date="2018" name="Nat. Plants">
        <title>Whole-genome landscape of Medicago truncatula symbiotic genes.</title>
        <authorList>
            <person name="Pecrix Y."/>
            <person name="Staton S.E."/>
            <person name="Sallet E."/>
            <person name="Lelandais-Briere C."/>
            <person name="Moreau S."/>
            <person name="Carrere S."/>
            <person name="Blein T."/>
            <person name="Jardinaud M.F."/>
            <person name="Latrasse D."/>
            <person name="Zouine M."/>
            <person name="Zahm M."/>
            <person name="Kreplak J."/>
            <person name="Mayjonade B."/>
            <person name="Satge C."/>
            <person name="Perez M."/>
            <person name="Cauet S."/>
            <person name="Marande W."/>
            <person name="Chantry-Darmon C."/>
            <person name="Lopez-Roques C."/>
            <person name="Bouchez O."/>
            <person name="Berard A."/>
            <person name="Debelle F."/>
            <person name="Munos S."/>
            <person name="Bendahmane A."/>
            <person name="Berges H."/>
            <person name="Niebel A."/>
            <person name="Buitink J."/>
            <person name="Frugier F."/>
            <person name="Benhamed M."/>
            <person name="Crespi M."/>
            <person name="Gouzy J."/>
            <person name="Gamas P."/>
        </authorList>
    </citation>
    <scope>NUCLEOTIDE SEQUENCE [LARGE SCALE GENOMIC DNA]</scope>
    <source>
        <strain evidence="5">cv. Jemalong A17</strain>
    </source>
</reference>
<evidence type="ECO:0000313" key="5">
    <source>
        <dbReference type="Proteomes" id="UP000265566"/>
    </source>
</evidence>
<reference evidence="3" key="3">
    <citation type="submission" date="2015-04" db="UniProtKB">
        <authorList>
            <consortium name="EnsemblPlants"/>
        </authorList>
    </citation>
    <scope>IDENTIFICATION</scope>
    <source>
        <strain evidence="3">cv. Jemalong A17</strain>
    </source>
</reference>
<accession>A0A072TU96</accession>
<evidence type="ECO:0000313" key="4">
    <source>
        <dbReference type="Proteomes" id="UP000002051"/>
    </source>
</evidence>
<reference evidence="1 4" key="1">
    <citation type="journal article" date="2011" name="Nature">
        <title>The Medicago genome provides insight into the evolution of rhizobial symbioses.</title>
        <authorList>
            <person name="Young N.D."/>
            <person name="Debelle F."/>
            <person name="Oldroyd G.E."/>
            <person name="Geurts R."/>
            <person name="Cannon S.B."/>
            <person name="Udvardi M.K."/>
            <person name="Benedito V.A."/>
            <person name="Mayer K.F."/>
            <person name="Gouzy J."/>
            <person name="Schoof H."/>
            <person name="Van de Peer Y."/>
            <person name="Proost S."/>
            <person name="Cook D.R."/>
            <person name="Meyers B.C."/>
            <person name="Spannagl M."/>
            <person name="Cheung F."/>
            <person name="De Mita S."/>
            <person name="Krishnakumar V."/>
            <person name="Gundlach H."/>
            <person name="Zhou S."/>
            <person name="Mudge J."/>
            <person name="Bharti A.K."/>
            <person name="Murray J.D."/>
            <person name="Naoumkina M.A."/>
            <person name="Rosen B."/>
            <person name="Silverstein K.A."/>
            <person name="Tang H."/>
            <person name="Rombauts S."/>
            <person name="Zhao P.X."/>
            <person name="Zhou P."/>
            <person name="Barbe V."/>
            <person name="Bardou P."/>
            <person name="Bechner M."/>
            <person name="Bellec A."/>
            <person name="Berger A."/>
            <person name="Berges H."/>
            <person name="Bidwell S."/>
            <person name="Bisseling T."/>
            <person name="Choisne N."/>
            <person name="Couloux A."/>
            <person name="Denny R."/>
            <person name="Deshpande S."/>
            <person name="Dai X."/>
            <person name="Doyle J.J."/>
            <person name="Dudez A.M."/>
            <person name="Farmer A.D."/>
            <person name="Fouteau S."/>
            <person name="Franken C."/>
            <person name="Gibelin C."/>
            <person name="Gish J."/>
            <person name="Goldstein S."/>
            <person name="Gonzalez A.J."/>
            <person name="Green P.J."/>
            <person name="Hallab A."/>
            <person name="Hartog M."/>
            <person name="Hua A."/>
            <person name="Humphray S.J."/>
            <person name="Jeong D.H."/>
            <person name="Jing Y."/>
            <person name="Jocker A."/>
            <person name="Kenton S.M."/>
            <person name="Kim D.J."/>
            <person name="Klee K."/>
            <person name="Lai H."/>
            <person name="Lang C."/>
            <person name="Lin S."/>
            <person name="Macmil S.L."/>
            <person name="Magdelenat G."/>
            <person name="Matthews L."/>
            <person name="McCorrison J."/>
            <person name="Monaghan E.L."/>
            <person name="Mun J.H."/>
            <person name="Najar F.Z."/>
            <person name="Nicholson C."/>
            <person name="Noirot C."/>
            <person name="O'Bleness M."/>
            <person name="Paule C.R."/>
            <person name="Poulain J."/>
            <person name="Prion F."/>
            <person name="Qin B."/>
            <person name="Qu C."/>
            <person name="Retzel E.F."/>
            <person name="Riddle C."/>
            <person name="Sallet E."/>
            <person name="Samain S."/>
            <person name="Samson N."/>
            <person name="Sanders I."/>
            <person name="Saurat O."/>
            <person name="Scarpelli C."/>
            <person name="Schiex T."/>
            <person name="Segurens B."/>
            <person name="Severin A.J."/>
            <person name="Sherrier D.J."/>
            <person name="Shi R."/>
            <person name="Sims S."/>
            <person name="Singer S.R."/>
            <person name="Sinharoy S."/>
            <person name="Sterck L."/>
            <person name="Viollet A."/>
            <person name="Wang B.B."/>
            <person name="Wang K."/>
            <person name="Wang M."/>
            <person name="Wang X."/>
            <person name="Warfsmann J."/>
            <person name="Weissenbach J."/>
            <person name="White D.D."/>
            <person name="White J.D."/>
            <person name="Wiley G.B."/>
            <person name="Wincker P."/>
            <person name="Xing Y."/>
            <person name="Yang L."/>
            <person name="Yao Z."/>
            <person name="Ying F."/>
            <person name="Zhai J."/>
            <person name="Zhou L."/>
            <person name="Zuber A."/>
            <person name="Denarie J."/>
            <person name="Dixon R.A."/>
            <person name="May G.D."/>
            <person name="Schwartz D.C."/>
            <person name="Rogers J."/>
            <person name="Quetier F."/>
            <person name="Town C.D."/>
            <person name="Roe B.A."/>
        </authorList>
    </citation>
    <scope>NUCLEOTIDE SEQUENCE [LARGE SCALE GENOMIC DNA]</scope>
    <source>
        <strain evidence="1">A17</strain>
        <strain evidence="3 4">cv. Jemalong A17</strain>
    </source>
</reference>
<name>A0A072TU96_MEDTR</name>
<keyword evidence="4" id="KW-1185">Reference proteome</keyword>
<gene>
    <name evidence="1" type="ordered locus">MTR_8g075195</name>
    <name evidence="2" type="ORF">MtrunA17_Chr8g0371461</name>
</gene>
<protein>
    <submittedName>
        <fullName evidence="1 3">Uncharacterized protein</fullName>
    </submittedName>
</protein>